<evidence type="ECO:0000313" key="7">
    <source>
        <dbReference type="EMBL" id="THD67824.1"/>
    </source>
</evidence>
<comment type="caution">
    <text evidence="7">The sequence shown here is derived from an EMBL/GenBank/DDBJ whole genome shotgun (WGS) entry which is preliminary data.</text>
</comment>
<evidence type="ECO:0000256" key="1">
    <source>
        <dbReference type="ARBA" id="ARBA00004651"/>
    </source>
</evidence>
<feature type="transmembrane region" description="Helical" evidence="6">
    <location>
        <begin position="80"/>
        <end position="99"/>
    </location>
</feature>
<feature type="transmembrane region" description="Helical" evidence="6">
    <location>
        <begin position="300"/>
        <end position="321"/>
    </location>
</feature>
<dbReference type="InterPro" id="IPR002797">
    <property type="entry name" value="Polysacc_synth"/>
</dbReference>
<protein>
    <submittedName>
        <fullName evidence="7">Polysaccharide biosynthesis protein</fullName>
    </submittedName>
</protein>
<proteinExistence type="predicted"/>
<dbReference type="OrthoDB" id="88014at2"/>
<feature type="transmembrane region" description="Helical" evidence="6">
    <location>
        <begin position="446"/>
        <end position="466"/>
    </location>
</feature>
<evidence type="ECO:0000313" key="8">
    <source>
        <dbReference type="Proteomes" id="UP000305939"/>
    </source>
</evidence>
<dbReference type="Pfam" id="PF01943">
    <property type="entry name" value="Polysacc_synt"/>
    <property type="match status" value="1"/>
</dbReference>
<feature type="transmembrane region" description="Helical" evidence="6">
    <location>
        <begin position="217"/>
        <end position="237"/>
    </location>
</feature>
<feature type="transmembrane region" description="Helical" evidence="6">
    <location>
        <begin position="119"/>
        <end position="140"/>
    </location>
</feature>
<name>A0A4S3M0B6_9FLAO</name>
<dbReference type="RefSeq" id="WP_136336029.1">
    <property type="nucleotide sequence ID" value="NZ_QXMP01000014.1"/>
</dbReference>
<evidence type="ECO:0000256" key="2">
    <source>
        <dbReference type="ARBA" id="ARBA00022475"/>
    </source>
</evidence>
<feature type="transmembrane region" description="Helical" evidence="6">
    <location>
        <begin position="392"/>
        <end position="410"/>
    </location>
</feature>
<dbReference type="PANTHER" id="PTHR30250:SF11">
    <property type="entry name" value="O-ANTIGEN TRANSPORTER-RELATED"/>
    <property type="match status" value="1"/>
</dbReference>
<feature type="transmembrane region" description="Helical" evidence="6">
    <location>
        <begin position="152"/>
        <end position="171"/>
    </location>
</feature>
<evidence type="ECO:0000256" key="3">
    <source>
        <dbReference type="ARBA" id="ARBA00022692"/>
    </source>
</evidence>
<feature type="transmembrane region" description="Helical" evidence="6">
    <location>
        <begin position="257"/>
        <end position="279"/>
    </location>
</feature>
<dbReference type="GO" id="GO:0005886">
    <property type="term" value="C:plasma membrane"/>
    <property type="evidence" value="ECO:0007669"/>
    <property type="project" value="UniProtKB-SubCell"/>
</dbReference>
<evidence type="ECO:0000256" key="5">
    <source>
        <dbReference type="ARBA" id="ARBA00023136"/>
    </source>
</evidence>
<evidence type="ECO:0000256" key="4">
    <source>
        <dbReference type="ARBA" id="ARBA00022989"/>
    </source>
</evidence>
<organism evidence="7 8">
    <name type="scientific">Robertkochia marina</name>
    <dbReference type="NCBI Taxonomy" id="1227945"/>
    <lineage>
        <taxon>Bacteria</taxon>
        <taxon>Pseudomonadati</taxon>
        <taxon>Bacteroidota</taxon>
        <taxon>Flavobacteriia</taxon>
        <taxon>Flavobacteriales</taxon>
        <taxon>Flavobacteriaceae</taxon>
        <taxon>Robertkochia</taxon>
    </lineage>
</organism>
<comment type="subcellular location">
    <subcellularLocation>
        <location evidence="1">Cell membrane</location>
        <topology evidence="1">Multi-pass membrane protein</topology>
    </subcellularLocation>
</comment>
<dbReference type="EMBL" id="SSMC01000002">
    <property type="protein sequence ID" value="THD67824.1"/>
    <property type="molecule type" value="Genomic_DNA"/>
</dbReference>
<accession>A0A4S3M0B6</accession>
<keyword evidence="5 6" id="KW-0472">Membrane</keyword>
<dbReference type="AlphaFoldDB" id="A0A4S3M0B6"/>
<keyword evidence="8" id="KW-1185">Reference proteome</keyword>
<feature type="transmembrane region" description="Helical" evidence="6">
    <location>
        <begin position="422"/>
        <end position="440"/>
    </location>
</feature>
<feature type="transmembrane region" description="Helical" evidence="6">
    <location>
        <begin position="364"/>
        <end position="386"/>
    </location>
</feature>
<sequence length="482" mass="54342">MGIVKKQSLQNMISTYAGFGIGAINTILLYPYLLSDNQFGLVSFLLSTANLMMPLMAFGVQNTLIKFYTSFDKDAERGKFTALMLCLPLVVAVLVGLVGTVAYEWISSFLSNKNKEVSGYIWIIFVIGFAMSYFEVFYAWTKVHLQSVYGNFLKEVFPRLCVLLLLAGIFFNWLTVYQFILALSGVYLLRMLLMGLNALSVQRPEMVWGLPHNTSAILKYTTLIILGGSVAVVFLDIDKFMLNQYLDLSNIAYYNVAVYIAVVIAVPARALHQITYPLTSKLMNEGNFKELSALYKKSSINLFVVSGLIFLLIILNIGQLYELLPETYRGGVSVVFLISIAKLGDNLIGNNNAIIYNSNYYRMVLFFGLLLAVLTILLNMIFIPIWGINGAAFASLLAFFLYNAVKIWFVKRKMALFPFSRNTVGVLFLIAGCSGVFYFWDFPFHPVINILLKSVLIAVVYLFLAYRFKLAPEVNEEINKYL</sequence>
<dbReference type="PANTHER" id="PTHR30250">
    <property type="entry name" value="PST FAMILY PREDICTED COLANIC ACID TRANSPORTER"/>
    <property type="match status" value="1"/>
</dbReference>
<keyword evidence="3 6" id="KW-0812">Transmembrane</keyword>
<gene>
    <name evidence="7" type="ORF">E7Z59_09240</name>
</gene>
<dbReference type="Proteomes" id="UP000305939">
    <property type="component" value="Unassembled WGS sequence"/>
</dbReference>
<feature type="transmembrane region" description="Helical" evidence="6">
    <location>
        <begin position="12"/>
        <end position="33"/>
    </location>
</feature>
<feature type="transmembrane region" description="Helical" evidence="6">
    <location>
        <begin position="39"/>
        <end position="60"/>
    </location>
</feature>
<keyword evidence="4 6" id="KW-1133">Transmembrane helix</keyword>
<reference evidence="7 8" key="1">
    <citation type="submission" date="2019-04" db="EMBL/GenBank/DDBJ databases">
        <title>Draft genome sequence of Robertkochia marina CC-AMO-30D.</title>
        <authorList>
            <person name="Hameed A."/>
            <person name="Lin S.-Y."/>
            <person name="Shahina M."/>
            <person name="Lai W.-A."/>
            <person name="Young C.-C."/>
        </authorList>
    </citation>
    <scope>NUCLEOTIDE SEQUENCE [LARGE SCALE GENOMIC DNA]</scope>
    <source>
        <strain evidence="7 8">CC-AMO-30D</strain>
    </source>
</reference>
<dbReference type="InterPro" id="IPR050833">
    <property type="entry name" value="Poly_Biosynth_Transport"/>
</dbReference>
<keyword evidence="2" id="KW-1003">Cell membrane</keyword>
<evidence type="ECO:0000256" key="6">
    <source>
        <dbReference type="SAM" id="Phobius"/>
    </source>
</evidence>